<protein>
    <recommendedName>
        <fullName evidence="3">Lipoprotein</fullName>
    </recommendedName>
</protein>
<evidence type="ECO:0000313" key="1">
    <source>
        <dbReference type="EMBL" id="RSU15444.1"/>
    </source>
</evidence>
<sequence>MQTKKIILFLTSISLIALTGCQVKKDVSNASQEPQKKISYFYNESDITLNKMGLKVPKMDVSPAKIIEDTNKYVATYLLEGDILKETGLSKNIITINSDGTFIELRVLDTGPSFHYYVDSSNQLQKKKAKNYALLSGYVVEENESIFLSYKNAVQNYNALNQEGKENLSPLPLEYNYQTFDYTGYKSAVFQNDAFEFNLGNSDFLKAEKIDEVPKELNVTPLEVNETLKKKKKQLANGDYELNHSNDLIQLFNRKFSDSEQIELVDIKKFNSFKTTDNESKKAVYGFSTTHKDAETDIKEKTIYLYDGEKIYSSDNQEKLVFEEVEF</sequence>
<dbReference type="RefSeq" id="WP_126793327.1">
    <property type="nucleotide sequence ID" value="NZ_CP060720.1"/>
</dbReference>
<dbReference type="EMBL" id="NGKB01000005">
    <property type="protein sequence ID" value="RSU15444.1"/>
    <property type="molecule type" value="Genomic_DNA"/>
</dbReference>
<reference evidence="1 2" key="1">
    <citation type="submission" date="2017-05" db="EMBL/GenBank/DDBJ databases">
        <title>Vagococcus spp. assemblies.</title>
        <authorList>
            <person name="Gulvik C.A."/>
        </authorList>
    </citation>
    <scope>NUCLEOTIDE SEQUENCE [LARGE SCALE GENOMIC DNA]</scope>
    <source>
        <strain evidence="1 2">SS1714</strain>
    </source>
</reference>
<evidence type="ECO:0000313" key="2">
    <source>
        <dbReference type="Proteomes" id="UP000288028"/>
    </source>
</evidence>
<proteinExistence type="predicted"/>
<dbReference type="AlphaFoldDB" id="A0A430B537"/>
<dbReference type="Proteomes" id="UP000288028">
    <property type="component" value="Unassembled WGS sequence"/>
</dbReference>
<name>A0A430B537_9ENTE</name>
<organism evidence="1 2">
    <name type="scientific">Vagococcus carniphilus</name>
    <dbReference type="NCBI Taxonomy" id="218144"/>
    <lineage>
        <taxon>Bacteria</taxon>
        <taxon>Bacillati</taxon>
        <taxon>Bacillota</taxon>
        <taxon>Bacilli</taxon>
        <taxon>Lactobacillales</taxon>
        <taxon>Enterococcaceae</taxon>
        <taxon>Vagococcus</taxon>
    </lineage>
</organism>
<dbReference type="GeneID" id="95580775"/>
<accession>A0A430B537</accession>
<comment type="caution">
    <text evidence="1">The sequence shown here is derived from an EMBL/GenBank/DDBJ whole genome shotgun (WGS) entry which is preliminary data.</text>
</comment>
<dbReference type="PROSITE" id="PS51257">
    <property type="entry name" value="PROKAR_LIPOPROTEIN"/>
    <property type="match status" value="1"/>
</dbReference>
<gene>
    <name evidence="1" type="ORF">CBF28_06875</name>
</gene>
<evidence type="ECO:0008006" key="3">
    <source>
        <dbReference type="Google" id="ProtNLM"/>
    </source>
</evidence>
<keyword evidence="2" id="KW-1185">Reference proteome</keyword>